<evidence type="ECO:0000256" key="3">
    <source>
        <dbReference type="ARBA" id="ARBA00022989"/>
    </source>
</evidence>
<dbReference type="EMBL" id="JACICE010000003">
    <property type="protein sequence ID" value="MBB3776792.1"/>
    <property type="molecule type" value="Genomic_DNA"/>
</dbReference>
<evidence type="ECO:0000256" key="4">
    <source>
        <dbReference type="ARBA" id="ARBA00023136"/>
    </source>
</evidence>
<keyword evidence="2 5" id="KW-0812">Transmembrane</keyword>
<dbReference type="PANTHER" id="PTHR36985">
    <property type="entry name" value="TRANSLOCATION AND ASSEMBLY MODULE SUBUNIT TAMB"/>
    <property type="match status" value="1"/>
</dbReference>
<dbReference type="RefSeq" id="WP_237440849.1">
    <property type="nucleotide sequence ID" value="NZ_BAAADZ010000011.1"/>
</dbReference>
<keyword evidence="4 5" id="KW-0472">Membrane</keyword>
<gene>
    <name evidence="6" type="ORF">FHS52_002784</name>
</gene>
<comment type="subcellular location">
    <subcellularLocation>
        <location evidence="1">Membrane</location>
        <topology evidence="1">Single-pass membrane protein</topology>
    </subcellularLocation>
</comment>
<name>A0ABR6I1S1_9SPHN</name>
<keyword evidence="3 5" id="KW-1133">Transmembrane helix</keyword>
<organism evidence="6 7">
    <name type="scientific">Erythrobacter ramosus</name>
    <dbReference type="NCBI Taxonomy" id="35811"/>
    <lineage>
        <taxon>Bacteria</taxon>
        <taxon>Pseudomonadati</taxon>
        <taxon>Pseudomonadota</taxon>
        <taxon>Alphaproteobacteria</taxon>
        <taxon>Sphingomonadales</taxon>
        <taxon>Erythrobacteraceae</taxon>
        <taxon>Erythrobacter/Porphyrobacter group</taxon>
        <taxon>Erythrobacter</taxon>
    </lineage>
</organism>
<dbReference type="Proteomes" id="UP000548685">
    <property type="component" value="Unassembled WGS sequence"/>
</dbReference>
<reference evidence="6 7" key="1">
    <citation type="submission" date="2020-08" db="EMBL/GenBank/DDBJ databases">
        <title>Genomic Encyclopedia of Type Strains, Phase IV (KMG-IV): sequencing the most valuable type-strain genomes for metagenomic binning, comparative biology and taxonomic classification.</title>
        <authorList>
            <person name="Goeker M."/>
        </authorList>
    </citation>
    <scope>NUCLEOTIDE SEQUENCE [LARGE SCALE GENOMIC DNA]</scope>
    <source>
        <strain evidence="6 7">DSM 8510</strain>
    </source>
</reference>
<evidence type="ECO:0000313" key="6">
    <source>
        <dbReference type="EMBL" id="MBB3776792.1"/>
    </source>
</evidence>
<protein>
    <submittedName>
        <fullName evidence="6">Translocation and assembly module TamB</fullName>
    </submittedName>
</protein>
<evidence type="ECO:0000256" key="2">
    <source>
        <dbReference type="ARBA" id="ARBA00022692"/>
    </source>
</evidence>
<feature type="transmembrane region" description="Helical" evidence="5">
    <location>
        <begin position="26"/>
        <end position="44"/>
    </location>
</feature>
<evidence type="ECO:0000256" key="5">
    <source>
        <dbReference type="SAM" id="Phobius"/>
    </source>
</evidence>
<sequence>MADTAIPPDTAPPSQRPRARRWGKRLGWALAIILAPFLLTALFFSTPIGKRFIADQIASVAPASGLRFTVGRIEGDLYGQAVLRTVVVSDTKGAFLTIPVVRLNWRPLNWLWTGLDIRELTAQRGRLTRLPELLPGDPDAPLLPDFDIRVDKLVVEDLVIAKGVATPQDERANLTAQIDIRQGRALIDAKARLGAQDRITLLLDAEPDGDRFELAGDARAPAGGVLAGLAGLETGYVSRIVGDGTWKRWRGAAAVRRSGAEGGPPLAAFRISNDAGTYGVLGQLRAGLGDETFTGRALGETLSLAARFQLENSVIEGRAAAVSPALDLRAAGVVNLADNVVDGARVRLALRDPDLLGETVRIEGGRFAANLVGAFDDLAIKHEIAVAKLTASGVIATGLAQDGAARFDGTVLSVPLALTAERVTTGNAFADPRLVKGRANGMLTYDTAAQKLAIDRTQIVFPGLEATLALRGDIGAGAYAIAGPASASRLAIEGAGDVTANAKILAKFGPSIPWSLRANLAGVLSRIGNATIVNLAGEQVRFKGELGMGAGQPIVLRNTVITSPRLNAKLDSRVVTGGGVTRTVLAGSGRQAEYGPFTFDAEIAGDGPRAVLVLADPYPAAGLKDVRIALAPSEQGFGLDVAGGSLLGPFEGALQLILPANAPTRVMIDRLEVYRTTVTGEVVLADAGPSGDLRLAGGGVNGTVAFRPQLGDAIGFAVDLAARNARFGGETPISITRADIAATGRYDDGNTSVDADISASGLEYGGLSLANLTAKAAITNGRGKVTGTVAGRRADRFALNFDADVAPNQIAAAARGQYGNAQITMPRRAVLTALDGGGWSLAPSQVGFAGGFAIAQGTFGAGATELQVKLARMPLRLLDLVGADLGLGGRLTGVIDYRQEGRAPPTATARGRIDRFSRAGLVLSSKPINVLGVVDLSAERMTAAARLFEGDARRGDVALRIDGLAQDGAVTDRLMRGRLGARLAFDGAAETLWRLAAIEAFDLSGPLRIAARATGTLADPRITGTLASDDLTVESALTGTRVTNVSARGRFAGSRLELVRFAGATAGRASICARR</sequence>
<evidence type="ECO:0000313" key="7">
    <source>
        <dbReference type="Proteomes" id="UP000548685"/>
    </source>
</evidence>
<evidence type="ECO:0000256" key="1">
    <source>
        <dbReference type="ARBA" id="ARBA00004167"/>
    </source>
</evidence>
<accession>A0ABR6I1S1</accession>
<proteinExistence type="predicted"/>
<comment type="caution">
    <text evidence="6">The sequence shown here is derived from an EMBL/GenBank/DDBJ whole genome shotgun (WGS) entry which is preliminary data.</text>
</comment>
<keyword evidence="7" id="KW-1185">Reference proteome</keyword>
<dbReference type="PANTHER" id="PTHR36985:SF1">
    <property type="entry name" value="TRANSLOCATION AND ASSEMBLY MODULE SUBUNIT TAMB"/>
    <property type="match status" value="1"/>
</dbReference>